<protein>
    <submittedName>
        <fullName evidence="1">Uncharacterized protein</fullName>
    </submittedName>
</protein>
<gene>
    <name evidence="1" type="ORF">GTA08_BOTSDO06745</name>
</gene>
<reference evidence="1" key="1">
    <citation type="submission" date="2020-04" db="EMBL/GenBank/DDBJ databases">
        <title>Genome Assembly and Annotation of Botryosphaeria dothidea sdau 11-99, a Latent Pathogen of Apple Fruit Ring Rot in China.</title>
        <authorList>
            <person name="Yu C."/>
            <person name="Diao Y."/>
            <person name="Lu Q."/>
            <person name="Zhao J."/>
            <person name="Cui S."/>
            <person name="Peng C."/>
            <person name="He B."/>
            <person name="Liu H."/>
        </authorList>
    </citation>
    <scope>NUCLEOTIDE SEQUENCE [LARGE SCALE GENOMIC DNA]</scope>
    <source>
        <strain evidence="1">Sdau11-99</strain>
    </source>
</reference>
<accession>A0A8H4IRJ0</accession>
<organism evidence="1 2">
    <name type="scientific">Botryosphaeria dothidea</name>
    <dbReference type="NCBI Taxonomy" id="55169"/>
    <lineage>
        <taxon>Eukaryota</taxon>
        <taxon>Fungi</taxon>
        <taxon>Dikarya</taxon>
        <taxon>Ascomycota</taxon>
        <taxon>Pezizomycotina</taxon>
        <taxon>Dothideomycetes</taxon>
        <taxon>Dothideomycetes incertae sedis</taxon>
        <taxon>Botryosphaeriales</taxon>
        <taxon>Botryosphaeriaceae</taxon>
        <taxon>Botryosphaeria</taxon>
    </lineage>
</organism>
<dbReference type="EMBL" id="WWBZ02000040">
    <property type="protein sequence ID" value="KAF4305896.1"/>
    <property type="molecule type" value="Genomic_DNA"/>
</dbReference>
<name>A0A8H4IRJ0_9PEZI</name>
<dbReference type="Proteomes" id="UP000572817">
    <property type="component" value="Unassembled WGS sequence"/>
</dbReference>
<keyword evidence="2" id="KW-1185">Reference proteome</keyword>
<evidence type="ECO:0000313" key="2">
    <source>
        <dbReference type="Proteomes" id="UP000572817"/>
    </source>
</evidence>
<proteinExistence type="predicted"/>
<sequence>MSYHRNGSQYAHWPCDRPTGYDEQYPGDFNHLSTSEYSDCPDSTFHSPAQSYAEAQRGSSLGIPWANTGTNAIQWNEEAYGNQDVDPQWNFHSVPYSGSGVHATDDYRNNYRNISRHVYDNYPSQNTPAAAQQYATVL</sequence>
<dbReference type="AlphaFoldDB" id="A0A8H4IRJ0"/>
<comment type="caution">
    <text evidence="1">The sequence shown here is derived from an EMBL/GenBank/DDBJ whole genome shotgun (WGS) entry which is preliminary data.</text>
</comment>
<evidence type="ECO:0000313" key="1">
    <source>
        <dbReference type="EMBL" id="KAF4305896.1"/>
    </source>
</evidence>